<dbReference type="GO" id="GO:0006368">
    <property type="term" value="P:transcription elongation by RNA polymerase II"/>
    <property type="evidence" value="ECO:0007669"/>
    <property type="project" value="EnsemblFungi"/>
</dbReference>
<evidence type="ECO:0000313" key="8">
    <source>
        <dbReference type="EMBL" id="ORX46595.1"/>
    </source>
</evidence>
<dbReference type="GO" id="GO:0005736">
    <property type="term" value="C:RNA polymerase I complex"/>
    <property type="evidence" value="ECO:0007669"/>
    <property type="project" value="EnsemblFungi"/>
</dbReference>
<dbReference type="AlphaFoldDB" id="A0A1Y1V3Y0"/>
<dbReference type="SUPFAM" id="SSF55287">
    <property type="entry name" value="RPB5-like RNA polymerase subunit"/>
    <property type="match status" value="1"/>
</dbReference>
<feature type="domain" description="RNA polymerase Rpb5 N-terminal" evidence="7">
    <location>
        <begin position="6"/>
        <end position="92"/>
    </location>
</feature>
<dbReference type="InterPro" id="IPR000783">
    <property type="entry name" value="RNA_pol_subH/Rpb5_C"/>
</dbReference>
<dbReference type="NCBIfam" id="NF007129">
    <property type="entry name" value="PRK09570.1"/>
    <property type="match status" value="1"/>
</dbReference>
<dbReference type="InterPro" id="IPR005571">
    <property type="entry name" value="RNA_pol_Rpb5_N"/>
</dbReference>
<dbReference type="Pfam" id="PF03871">
    <property type="entry name" value="RNA_pol_Rpb5_N"/>
    <property type="match status" value="1"/>
</dbReference>
<reference evidence="8 9" key="1">
    <citation type="submission" date="2016-08" db="EMBL/GenBank/DDBJ databases">
        <title>Genomes of anaerobic fungi encode conserved fungal cellulosomes for biomass hydrolysis.</title>
        <authorList>
            <consortium name="DOE Joint Genome Institute"/>
            <person name="Haitjema C.H."/>
            <person name="Gilmore S.P."/>
            <person name="Henske J.K."/>
            <person name="Solomon K.V."/>
            <person name="De Groot R."/>
            <person name="Kuo A."/>
            <person name="Mondo S.J."/>
            <person name="Salamov A.A."/>
            <person name="Labutti K."/>
            <person name="Zhao Z."/>
            <person name="Chiniquy J."/>
            <person name="Barry K."/>
            <person name="Brewer H.M."/>
            <person name="Purvine S.O."/>
            <person name="Wright A.T."/>
            <person name="Boxma B."/>
            <person name="Van Alen T."/>
            <person name="Hackstein J.H."/>
            <person name="Baker S.E."/>
            <person name="Grigoriev I.V."/>
            <person name="O'Malley M.A."/>
        </authorList>
    </citation>
    <scope>NUCLEOTIDE SEQUENCE [LARGE SCALE GENOMIC DNA]</scope>
    <source>
        <strain evidence="9">finn</strain>
    </source>
</reference>
<dbReference type="InterPro" id="IPR035913">
    <property type="entry name" value="RPB5-like_sf"/>
</dbReference>
<dbReference type="GO" id="GO:0006386">
    <property type="term" value="P:termination of RNA polymerase III transcription"/>
    <property type="evidence" value="ECO:0007669"/>
    <property type="project" value="EnsemblFungi"/>
</dbReference>
<evidence type="ECO:0000256" key="2">
    <source>
        <dbReference type="ARBA" id="ARBA00020809"/>
    </source>
</evidence>
<dbReference type="GO" id="GO:0005666">
    <property type="term" value="C:RNA polymerase III complex"/>
    <property type="evidence" value="ECO:0007669"/>
    <property type="project" value="EnsemblFungi"/>
</dbReference>
<comment type="subcellular location">
    <subcellularLocation>
        <location evidence="1">Nucleus</location>
    </subcellularLocation>
</comment>
<gene>
    <name evidence="8" type="ORF">BCR36DRAFT_585066</name>
</gene>
<protein>
    <recommendedName>
        <fullName evidence="2">DNA-directed RNA polymerases I, II, and III subunit RPABC1</fullName>
    </recommendedName>
</protein>
<name>A0A1Y1V3Y0_9FUNG</name>
<sequence length="208" mass="24063">MDSEAREITKLYRAYKTIHEMVHDRGYLVSQNELDMTLSQFKDKYASAGSVERESLTFLVQKKDDPADSLLVFFPADESVGVKPIRKYTERMSSQEVLKGIIVYQKNLTPSAQKVITQMAPKYLIEIFSDSELLVNITRHSLVPKHVVLTNEEKKMLLERYKLKDLQLPRIQPTDPVARYYGLRKGQVVKILRSSETAGRYITYRLCI</sequence>
<evidence type="ECO:0000313" key="9">
    <source>
        <dbReference type="Proteomes" id="UP000193719"/>
    </source>
</evidence>
<evidence type="ECO:0000256" key="3">
    <source>
        <dbReference type="ARBA" id="ARBA00023163"/>
    </source>
</evidence>
<accession>A0A1Y1V3Y0</accession>
<feature type="domain" description="RNA polymerase subunit H/Rpb5 C-terminal" evidence="6">
    <location>
        <begin position="135"/>
        <end position="207"/>
    </location>
</feature>
<dbReference type="GO" id="GO:0005665">
    <property type="term" value="C:RNA polymerase II, core complex"/>
    <property type="evidence" value="ECO:0007669"/>
    <property type="project" value="EnsemblFungi"/>
</dbReference>
<dbReference type="PANTHER" id="PTHR10535">
    <property type="entry name" value="DNA-DIRECTED RNA POLYMERASES I, II, AND III SUBUNIT RPABC1"/>
    <property type="match status" value="1"/>
</dbReference>
<dbReference type="GO" id="GO:0006361">
    <property type="term" value="P:transcription initiation at RNA polymerase I promoter"/>
    <property type="evidence" value="ECO:0007669"/>
    <property type="project" value="EnsemblFungi"/>
</dbReference>
<evidence type="ECO:0000256" key="5">
    <source>
        <dbReference type="ARBA" id="ARBA00025765"/>
    </source>
</evidence>
<dbReference type="EMBL" id="MCFH01000034">
    <property type="protein sequence ID" value="ORX46595.1"/>
    <property type="molecule type" value="Genomic_DNA"/>
</dbReference>
<dbReference type="GO" id="GO:0006363">
    <property type="term" value="P:termination of RNA polymerase I transcription"/>
    <property type="evidence" value="ECO:0007669"/>
    <property type="project" value="EnsemblFungi"/>
</dbReference>
<dbReference type="FunFam" id="3.40.1340.10:FF:000001">
    <property type="entry name" value="DNA-directed RNA polymerases I, II, and III subunit RPABC1"/>
    <property type="match status" value="1"/>
</dbReference>
<dbReference type="HAMAP" id="MF_00025">
    <property type="entry name" value="RNApol_Rpo5_RPB5"/>
    <property type="match status" value="1"/>
</dbReference>
<dbReference type="GO" id="GO:0003899">
    <property type="term" value="F:DNA-directed RNA polymerase activity"/>
    <property type="evidence" value="ECO:0007669"/>
    <property type="project" value="EnsemblFungi"/>
</dbReference>
<dbReference type="GO" id="GO:0006362">
    <property type="term" value="P:transcription elongation by RNA polymerase I"/>
    <property type="evidence" value="ECO:0007669"/>
    <property type="project" value="EnsemblFungi"/>
</dbReference>
<evidence type="ECO:0000259" key="7">
    <source>
        <dbReference type="Pfam" id="PF03871"/>
    </source>
</evidence>
<dbReference type="Gene3D" id="3.40.1340.10">
    <property type="entry name" value="RNA polymerase, Rpb5, N-terminal domain"/>
    <property type="match status" value="1"/>
</dbReference>
<dbReference type="GO" id="GO:0006367">
    <property type="term" value="P:transcription initiation at RNA polymerase II promoter"/>
    <property type="evidence" value="ECO:0007669"/>
    <property type="project" value="EnsemblFungi"/>
</dbReference>
<dbReference type="STRING" id="1754191.A0A1Y1V3Y0"/>
<reference evidence="8 9" key="2">
    <citation type="submission" date="2016-08" db="EMBL/GenBank/DDBJ databases">
        <title>Pervasive Adenine N6-methylation of Active Genes in Fungi.</title>
        <authorList>
            <consortium name="DOE Joint Genome Institute"/>
            <person name="Mondo S.J."/>
            <person name="Dannebaum R.O."/>
            <person name="Kuo R.C."/>
            <person name="Labutti K."/>
            <person name="Haridas S."/>
            <person name="Kuo A."/>
            <person name="Salamov A."/>
            <person name="Ahrendt S.R."/>
            <person name="Lipzen A."/>
            <person name="Sullivan W."/>
            <person name="Andreopoulos W.B."/>
            <person name="Clum A."/>
            <person name="Lindquist E."/>
            <person name="Daum C."/>
            <person name="Ramamoorthy G.K."/>
            <person name="Gryganskyi A."/>
            <person name="Culley D."/>
            <person name="Magnuson J.K."/>
            <person name="James T.Y."/>
            <person name="O'Malley M.A."/>
            <person name="Stajich J.E."/>
            <person name="Spatafora J.W."/>
            <person name="Visel A."/>
            <person name="Grigoriev I.V."/>
        </authorList>
    </citation>
    <scope>NUCLEOTIDE SEQUENCE [LARGE SCALE GENOMIC DNA]</scope>
    <source>
        <strain evidence="9">finn</strain>
    </source>
</reference>
<comment type="caution">
    <text evidence="8">The sequence shown here is derived from an EMBL/GenBank/DDBJ whole genome shotgun (WGS) entry which is preliminary data.</text>
</comment>
<dbReference type="GO" id="GO:0006384">
    <property type="term" value="P:transcription initiation at RNA polymerase III promoter"/>
    <property type="evidence" value="ECO:0007669"/>
    <property type="project" value="EnsemblFungi"/>
</dbReference>
<evidence type="ECO:0000256" key="4">
    <source>
        <dbReference type="ARBA" id="ARBA00023242"/>
    </source>
</evidence>
<dbReference type="PANTHER" id="PTHR10535:SF0">
    <property type="entry name" value="DNA-DIRECTED RNA POLYMERASES I, II, AND III SUBUNIT RPABC1"/>
    <property type="match status" value="1"/>
</dbReference>
<dbReference type="Pfam" id="PF01191">
    <property type="entry name" value="RNA_pol_Rpb5_C"/>
    <property type="match status" value="1"/>
</dbReference>
<dbReference type="OrthoDB" id="248779at2759"/>
<comment type="similarity">
    <text evidence="5">Belongs to the archaeal Rpo5/eukaryotic RPB5 RNA polymerase subunit family.</text>
</comment>
<evidence type="ECO:0000256" key="1">
    <source>
        <dbReference type="ARBA" id="ARBA00004123"/>
    </source>
</evidence>
<dbReference type="Proteomes" id="UP000193719">
    <property type="component" value="Unassembled WGS sequence"/>
</dbReference>
<keyword evidence="9" id="KW-1185">Reference proteome</keyword>
<dbReference type="InterPro" id="IPR036710">
    <property type="entry name" value="RNA_pol_Rpb5_N_sf"/>
</dbReference>
<organism evidence="8 9">
    <name type="scientific">Piromyces finnis</name>
    <dbReference type="NCBI Taxonomy" id="1754191"/>
    <lineage>
        <taxon>Eukaryota</taxon>
        <taxon>Fungi</taxon>
        <taxon>Fungi incertae sedis</taxon>
        <taxon>Chytridiomycota</taxon>
        <taxon>Chytridiomycota incertae sedis</taxon>
        <taxon>Neocallimastigomycetes</taxon>
        <taxon>Neocallimastigales</taxon>
        <taxon>Neocallimastigaceae</taxon>
        <taxon>Piromyces</taxon>
    </lineage>
</organism>
<keyword evidence="3" id="KW-0804">Transcription</keyword>
<keyword evidence="4" id="KW-0539">Nucleus</keyword>
<dbReference type="FunFam" id="3.90.940.20:FF:000001">
    <property type="entry name" value="DNA-directed RNA polymerases I, II, and III subunit RPABC1"/>
    <property type="match status" value="1"/>
</dbReference>
<dbReference type="GO" id="GO:0003677">
    <property type="term" value="F:DNA binding"/>
    <property type="evidence" value="ECO:0007669"/>
    <property type="project" value="InterPro"/>
</dbReference>
<proteinExistence type="inferred from homology"/>
<dbReference type="Gene3D" id="3.90.940.20">
    <property type="entry name" value="RPB5-like RNA polymerase subunit"/>
    <property type="match status" value="1"/>
</dbReference>
<evidence type="ECO:0000259" key="6">
    <source>
        <dbReference type="Pfam" id="PF01191"/>
    </source>
</evidence>
<dbReference type="PIRSF" id="PIRSF000747">
    <property type="entry name" value="RPB5"/>
    <property type="match status" value="1"/>
</dbReference>
<dbReference type="GO" id="GO:0042797">
    <property type="term" value="P:tRNA transcription by RNA polymerase III"/>
    <property type="evidence" value="ECO:0007669"/>
    <property type="project" value="EnsemblFungi"/>
</dbReference>
<dbReference type="SUPFAM" id="SSF53036">
    <property type="entry name" value="Eukaryotic RPB5 N-terminal domain"/>
    <property type="match status" value="1"/>
</dbReference>
<dbReference type="GO" id="GO:0003968">
    <property type="term" value="F:RNA-directed RNA polymerase activity"/>
    <property type="evidence" value="ECO:0007669"/>
    <property type="project" value="EnsemblFungi"/>
</dbReference>
<dbReference type="InterPro" id="IPR014381">
    <property type="entry name" value="Arch_Rpo5/euc_Rpb5"/>
</dbReference>